<name>A0AAW3MK74_9BURK</name>
<evidence type="ECO:0000313" key="12">
    <source>
        <dbReference type="EMBL" id="KVP89378.1"/>
    </source>
</evidence>
<dbReference type="InterPro" id="IPR025885">
    <property type="entry name" value="PapC_N"/>
</dbReference>
<dbReference type="InterPro" id="IPR025949">
    <property type="entry name" value="PapC-like_C"/>
</dbReference>
<comment type="subcellular location">
    <subcellularLocation>
        <location evidence="1">Cell outer membrane</location>
        <topology evidence="1">Multi-pass membrane protein</topology>
    </subcellularLocation>
</comment>
<dbReference type="Pfam" id="PF13954">
    <property type="entry name" value="PapC_N"/>
    <property type="match status" value="1"/>
</dbReference>
<gene>
    <name evidence="12" type="ORF">WJ96_20225</name>
</gene>
<dbReference type="Gene3D" id="2.60.40.2070">
    <property type="match status" value="1"/>
</dbReference>
<evidence type="ECO:0000256" key="7">
    <source>
        <dbReference type="ARBA" id="ARBA00023136"/>
    </source>
</evidence>
<keyword evidence="8" id="KW-0998">Cell outer membrane</keyword>
<dbReference type="AlphaFoldDB" id="A0AAW3MK74"/>
<protein>
    <submittedName>
        <fullName evidence="12">Usher protein</fullName>
    </submittedName>
</protein>
<evidence type="ECO:0000313" key="13">
    <source>
        <dbReference type="Proteomes" id="UP000056453"/>
    </source>
</evidence>
<evidence type="ECO:0000256" key="1">
    <source>
        <dbReference type="ARBA" id="ARBA00004571"/>
    </source>
</evidence>
<comment type="similarity">
    <text evidence="2">Belongs to the fimbrial export usher family.</text>
</comment>
<dbReference type="Pfam" id="PF13953">
    <property type="entry name" value="PapC_C"/>
    <property type="match status" value="1"/>
</dbReference>
<dbReference type="Gene3D" id="2.60.40.2610">
    <property type="entry name" value="Outer membrane usher protein FimD, plug domain"/>
    <property type="match status" value="1"/>
</dbReference>
<dbReference type="SUPFAM" id="SSF141729">
    <property type="entry name" value="FimD N-terminal domain-like"/>
    <property type="match status" value="1"/>
</dbReference>
<dbReference type="Pfam" id="PF00577">
    <property type="entry name" value="Usher"/>
    <property type="match status" value="1"/>
</dbReference>
<dbReference type="Gene3D" id="2.60.40.3110">
    <property type="match status" value="1"/>
</dbReference>
<evidence type="ECO:0000256" key="2">
    <source>
        <dbReference type="ARBA" id="ARBA00008064"/>
    </source>
</evidence>
<dbReference type="InterPro" id="IPR043142">
    <property type="entry name" value="PapC-like_C_sf"/>
</dbReference>
<feature type="region of interest" description="Disordered" evidence="9">
    <location>
        <begin position="75"/>
        <end position="94"/>
    </location>
</feature>
<evidence type="ECO:0000256" key="9">
    <source>
        <dbReference type="SAM" id="MobiDB-lite"/>
    </source>
</evidence>
<dbReference type="Proteomes" id="UP000056453">
    <property type="component" value="Unassembled WGS sequence"/>
</dbReference>
<keyword evidence="7" id="KW-0472">Membrane</keyword>
<dbReference type="FunFam" id="2.60.40.3110:FF:000001">
    <property type="entry name" value="Putative fimbrial outer membrane usher"/>
    <property type="match status" value="1"/>
</dbReference>
<feature type="domain" description="PapC-like C-terminal" evidence="10">
    <location>
        <begin position="740"/>
        <end position="802"/>
    </location>
</feature>
<keyword evidence="6" id="KW-0732">Signal</keyword>
<dbReference type="InterPro" id="IPR037224">
    <property type="entry name" value="PapC_N_sf"/>
</dbReference>
<dbReference type="PANTHER" id="PTHR30451">
    <property type="entry name" value="OUTER MEMBRANE USHER PROTEIN"/>
    <property type="match status" value="1"/>
</dbReference>
<keyword evidence="3" id="KW-0813">Transport</keyword>
<proteinExistence type="inferred from homology"/>
<keyword evidence="13" id="KW-1185">Reference proteome</keyword>
<accession>A0AAW3MK74</accession>
<dbReference type="PANTHER" id="PTHR30451:SF20">
    <property type="entry name" value="FIMBRIAE USHER"/>
    <property type="match status" value="1"/>
</dbReference>
<evidence type="ECO:0000256" key="8">
    <source>
        <dbReference type="ARBA" id="ARBA00023237"/>
    </source>
</evidence>
<reference evidence="12 13" key="1">
    <citation type="submission" date="2015-11" db="EMBL/GenBank/DDBJ databases">
        <title>Expanding the genomic diversity of Burkholderia species for the development of highly accurate diagnostics.</title>
        <authorList>
            <person name="Sahl J."/>
            <person name="Keim P."/>
            <person name="Wagner D."/>
        </authorList>
    </citation>
    <scope>NUCLEOTIDE SEQUENCE [LARGE SCALE GENOMIC DNA]</scope>
    <source>
        <strain evidence="12 13">MSMB1808WGS</strain>
    </source>
</reference>
<dbReference type="EMBL" id="LPBJ01000095">
    <property type="protein sequence ID" value="KVP89378.1"/>
    <property type="molecule type" value="Genomic_DNA"/>
</dbReference>
<dbReference type="GO" id="GO:0009279">
    <property type="term" value="C:cell outer membrane"/>
    <property type="evidence" value="ECO:0007669"/>
    <property type="project" value="UniProtKB-SubCell"/>
</dbReference>
<evidence type="ECO:0000259" key="10">
    <source>
        <dbReference type="Pfam" id="PF13953"/>
    </source>
</evidence>
<keyword evidence="4" id="KW-1134">Transmembrane beta strand</keyword>
<evidence type="ECO:0000256" key="4">
    <source>
        <dbReference type="ARBA" id="ARBA00022452"/>
    </source>
</evidence>
<dbReference type="GO" id="GO:0015473">
    <property type="term" value="F:fimbrial usher porin activity"/>
    <property type="evidence" value="ECO:0007669"/>
    <property type="project" value="InterPro"/>
</dbReference>
<organism evidence="12 13">
    <name type="scientific">Burkholderia ubonensis</name>
    <dbReference type="NCBI Taxonomy" id="101571"/>
    <lineage>
        <taxon>Bacteria</taxon>
        <taxon>Pseudomonadati</taxon>
        <taxon>Pseudomonadota</taxon>
        <taxon>Betaproteobacteria</taxon>
        <taxon>Burkholderiales</taxon>
        <taxon>Burkholderiaceae</taxon>
        <taxon>Burkholderia</taxon>
        <taxon>Burkholderia cepacia complex</taxon>
    </lineage>
</organism>
<dbReference type="Gene3D" id="3.10.20.410">
    <property type="match status" value="1"/>
</dbReference>
<dbReference type="GO" id="GO:0009297">
    <property type="term" value="P:pilus assembly"/>
    <property type="evidence" value="ECO:0007669"/>
    <property type="project" value="InterPro"/>
</dbReference>
<keyword evidence="5" id="KW-0812">Transmembrane</keyword>
<sequence>MFAGHGIDLSRFERGNPVEAGVYSLDVRVNGEGRGRMDVTFRAVSGSNIASPCFTLAMLDRLGVDGQALAKRLGLPGENGEADASEADGKTPDPTTCHSLREALPDATYTFDSSDLTLDLTVPQIDMRKTARGYVDPSRWDNGINAGLLQYNVNAYTTDNKFSGGNTSTFYAGLQAGVNLGPWRFRQRSTLNWTNRASGTNWRAIETYAQRDITAWRSRVTLGDSYTSGEIFDSFGVRGAQLASDDSMLPTSLQSYAPTIRGVADTNAHVVVRQRGNIIYEASVPPGPFAFDDLPPVGYGGDLVVTVTESDGRTKQFTVPYASLPQLLRPGQQRFNVTAGQYRDALSGGKPWVGQLTYQRGLSNLLTGYAGLLSSAGYGSGLIGIALNTPVGALAFDLTAARTSLPAQGARSGLSSRVSYSNMVDATGTNFSVAAYRYSTSNFYSLSDAIRARGGLSSSDRQSLIDYRARERLQLQVNQRIGERSSMSVSGSAQNYWADRGRDLQFQVNFSSAFKRVSYTIYAQRNRVSGTGNVTQVGVNLSIPLGGGNYAQSRAFNYLTTSLSRSSAGDSAIQANLTGSGPDTVPVDYGITASRIAGGDSRLASLGVNGTYRSPFGTYNANASVSNQARQAAFGANGAVILHRGGVTLSPPLGQAAALVEADGAKGARLINGQGASIDRFGYGVISSLTPYRVNTVAIDPSKLPDDVELGNTSEEVVPRRNSIVLVKMETKRGRLVFATVETAEGKPLPMGSELFDAAGKAIGGVGQGGMAYLRGLEGTGSLVAKWGAGPSEQCAMPYSVPDATRGAAAGGARKPGSQIIRVRLRCEAALAAN</sequence>
<dbReference type="InterPro" id="IPR000015">
    <property type="entry name" value="Fimb_usher"/>
</dbReference>
<evidence type="ECO:0000259" key="11">
    <source>
        <dbReference type="Pfam" id="PF13954"/>
    </source>
</evidence>
<feature type="domain" description="PapC N-terminal" evidence="11">
    <location>
        <begin position="5"/>
        <end position="155"/>
    </location>
</feature>
<comment type="caution">
    <text evidence="12">The sequence shown here is derived from an EMBL/GenBank/DDBJ whole genome shotgun (WGS) entry which is preliminary data.</text>
</comment>
<evidence type="ECO:0000256" key="5">
    <source>
        <dbReference type="ARBA" id="ARBA00022692"/>
    </source>
</evidence>
<dbReference type="InterPro" id="IPR042186">
    <property type="entry name" value="FimD_plug_dom"/>
</dbReference>
<evidence type="ECO:0000256" key="3">
    <source>
        <dbReference type="ARBA" id="ARBA00022448"/>
    </source>
</evidence>
<evidence type="ECO:0000256" key="6">
    <source>
        <dbReference type="ARBA" id="ARBA00022729"/>
    </source>
</evidence>